<protein>
    <recommendedName>
        <fullName evidence="3">Lipoprotein</fullName>
    </recommendedName>
</protein>
<accession>F2IIZ0</accession>
<evidence type="ECO:0000313" key="2">
    <source>
        <dbReference type="Proteomes" id="UP000007463"/>
    </source>
</evidence>
<name>F2IIZ0_FLUTR</name>
<dbReference type="RefSeq" id="WP_013686618.1">
    <property type="nucleotide sequence ID" value="NC_015321.1"/>
</dbReference>
<dbReference type="HOGENOM" id="CLU_1632961_0_0_10"/>
<dbReference type="EMBL" id="CP002542">
    <property type="protein sequence ID" value="AEA43848.1"/>
    <property type="molecule type" value="Genomic_DNA"/>
</dbReference>
<keyword evidence="2" id="KW-1185">Reference proteome</keyword>
<sequence length="162" mass="18547" precursor="true">MKQHILNWISCLFLALFILSCKKNKGALADMKKGKYEMINIRTFSNGQKDTINCIVYGPRILKYHHYFSPEIGDDLVDEIDININRRVMFAGGSFPKGVESWSIRFYSNAFSSPGYFGGSVDSYDMQESELVINYSATTTNYTSLQEEIVYTGSVKFNWIEL</sequence>
<reference evidence="2" key="2">
    <citation type="submission" date="2011-02" db="EMBL/GenBank/DDBJ databases">
        <title>The complete genome of Fluviicola taffensis DSM 16823.</title>
        <authorList>
            <consortium name="US DOE Joint Genome Institute (JGI-PGF)"/>
            <person name="Lucas S."/>
            <person name="Copeland A."/>
            <person name="Lapidus A."/>
            <person name="Bruce D."/>
            <person name="Goodwin L."/>
            <person name="Pitluck S."/>
            <person name="Kyrpides N."/>
            <person name="Mavromatis K."/>
            <person name="Ivanova N."/>
            <person name="Mikhailova N."/>
            <person name="Pagani I."/>
            <person name="Chertkov O."/>
            <person name="Detter J.C."/>
            <person name="Han C."/>
            <person name="Tapia R."/>
            <person name="Land M."/>
            <person name="Hauser L."/>
            <person name="Markowitz V."/>
            <person name="Cheng J.-F."/>
            <person name="Hugenholtz P."/>
            <person name="Woyke T."/>
            <person name="Wu D."/>
            <person name="Tindall B."/>
            <person name="Pomrenke H.G."/>
            <person name="Brambilla E."/>
            <person name="Klenk H.-P."/>
            <person name="Eisen J.A."/>
        </authorList>
    </citation>
    <scope>NUCLEOTIDE SEQUENCE [LARGE SCALE GENOMIC DNA]</scope>
    <source>
        <strain evidence="2">DSM 16823 / RW262 / RW262</strain>
    </source>
</reference>
<reference evidence="1 2" key="1">
    <citation type="journal article" date="2011" name="Stand. Genomic Sci.">
        <title>Complete genome sequence of the gliding freshwater bacterium Fluviicola taffensis type strain (RW262).</title>
        <authorList>
            <person name="Woyke T."/>
            <person name="Chertkov O."/>
            <person name="Lapidus A."/>
            <person name="Nolan M."/>
            <person name="Lucas S."/>
            <person name="Del Rio T.G."/>
            <person name="Tice H."/>
            <person name="Cheng J.F."/>
            <person name="Tapia R."/>
            <person name="Han C."/>
            <person name="Goodwin L."/>
            <person name="Pitluck S."/>
            <person name="Liolios K."/>
            <person name="Pagani I."/>
            <person name="Ivanova N."/>
            <person name="Huntemann M."/>
            <person name="Mavromatis K."/>
            <person name="Mikhailova N."/>
            <person name="Pati A."/>
            <person name="Chen A."/>
            <person name="Palaniappan K."/>
            <person name="Land M."/>
            <person name="Hauser L."/>
            <person name="Brambilla E.M."/>
            <person name="Rohde M."/>
            <person name="Mwirichia R."/>
            <person name="Sikorski J."/>
            <person name="Tindall B.J."/>
            <person name="Goker M."/>
            <person name="Bristow J."/>
            <person name="Eisen J.A."/>
            <person name="Markowitz V."/>
            <person name="Hugenholtz P."/>
            <person name="Klenk H.P."/>
            <person name="Kyrpides N.C."/>
        </authorList>
    </citation>
    <scope>NUCLEOTIDE SEQUENCE [LARGE SCALE GENOMIC DNA]</scope>
    <source>
        <strain evidence="2">DSM 16823 / RW262 / RW262</strain>
    </source>
</reference>
<gene>
    <name evidence="1" type="ordered locus">Fluta_1861</name>
</gene>
<organism evidence="1 2">
    <name type="scientific">Fluviicola taffensis (strain DSM 16823 / NCIMB 13979 / RW262)</name>
    <dbReference type="NCBI Taxonomy" id="755732"/>
    <lineage>
        <taxon>Bacteria</taxon>
        <taxon>Pseudomonadati</taxon>
        <taxon>Bacteroidota</taxon>
        <taxon>Flavobacteriia</taxon>
        <taxon>Flavobacteriales</taxon>
        <taxon>Crocinitomicaceae</taxon>
        <taxon>Fluviicola</taxon>
    </lineage>
</organism>
<dbReference type="OrthoDB" id="9946905at2"/>
<dbReference type="STRING" id="755732.Fluta_1861"/>
<evidence type="ECO:0008006" key="3">
    <source>
        <dbReference type="Google" id="ProtNLM"/>
    </source>
</evidence>
<dbReference type="PROSITE" id="PS51257">
    <property type="entry name" value="PROKAR_LIPOPROTEIN"/>
    <property type="match status" value="1"/>
</dbReference>
<dbReference type="AlphaFoldDB" id="F2IIZ0"/>
<proteinExistence type="predicted"/>
<dbReference type="KEGG" id="fte:Fluta_1861"/>
<evidence type="ECO:0000313" key="1">
    <source>
        <dbReference type="EMBL" id="AEA43848.1"/>
    </source>
</evidence>
<dbReference type="Proteomes" id="UP000007463">
    <property type="component" value="Chromosome"/>
</dbReference>